<dbReference type="PROSITE" id="PS50128">
    <property type="entry name" value="SURP"/>
    <property type="match status" value="2"/>
</dbReference>
<feature type="compositionally biased region" description="Low complexity" evidence="7">
    <location>
        <begin position="551"/>
        <end position="562"/>
    </location>
</feature>
<dbReference type="SMART" id="SM00648">
    <property type="entry name" value="SWAP"/>
    <property type="match status" value="2"/>
</dbReference>
<feature type="region of interest" description="Disordered" evidence="7">
    <location>
        <begin position="423"/>
        <end position="447"/>
    </location>
</feature>
<dbReference type="InterPro" id="IPR000061">
    <property type="entry name" value="Surp"/>
</dbReference>
<dbReference type="FunFam" id="1.10.10.790:FF:000011">
    <property type="entry name" value="Splicing factor, suppressor of white-apricot"/>
    <property type="match status" value="1"/>
</dbReference>
<feature type="region of interest" description="Disordered" evidence="7">
    <location>
        <begin position="588"/>
        <end position="608"/>
    </location>
</feature>
<feature type="region of interest" description="Disordered" evidence="7">
    <location>
        <begin position="624"/>
        <end position="920"/>
    </location>
</feature>
<keyword evidence="6" id="KW-0508">mRNA splicing</keyword>
<feature type="region of interest" description="Disordered" evidence="7">
    <location>
        <begin position="98"/>
        <end position="125"/>
    </location>
</feature>
<keyword evidence="10" id="KW-1185">Reference proteome</keyword>
<evidence type="ECO:0000256" key="1">
    <source>
        <dbReference type="ARBA" id="ARBA00022664"/>
    </source>
</evidence>
<reference evidence="9" key="2">
    <citation type="journal article" date="2023" name="Plants (Basel)">
        <title>Annotation of the Turnera subulata (Passifloraceae) Draft Genome Reveals the S-Locus Evolved after the Divergence of Turneroideae from Passifloroideae in a Stepwise Manner.</title>
        <authorList>
            <person name="Henning P.M."/>
            <person name="Roalson E.H."/>
            <person name="Mir W."/>
            <person name="McCubbin A.G."/>
            <person name="Shore J.S."/>
        </authorList>
    </citation>
    <scope>NUCLEOTIDE SEQUENCE</scope>
    <source>
        <strain evidence="9">F60SS</strain>
    </source>
</reference>
<evidence type="ECO:0000256" key="5">
    <source>
        <dbReference type="ARBA" id="ARBA00023163"/>
    </source>
</evidence>
<feature type="compositionally biased region" description="Basic and acidic residues" evidence="7">
    <location>
        <begin position="423"/>
        <end position="435"/>
    </location>
</feature>
<feature type="compositionally biased region" description="Basic residues" evidence="7">
    <location>
        <begin position="700"/>
        <end position="717"/>
    </location>
</feature>
<evidence type="ECO:0000256" key="4">
    <source>
        <dbReference type="ARBA" id="ARBA00023015"/>
    </source>
</evidence>
<evidence type="ECO:0000256" key="3">
    <source>
        <dbReference type="ARBA" id="ARBA00022884"/>
    </source>
</evidence>
<dbReference type="GO" id="GO:0000395">
    <property type="term" value="P:mRNA 5'-splice site recognition"/>
    <property type="evidence" value="ECO:0007669"/>
    <property type="project" value="TreeGrafter"/>
</dbReference>
<proteinExistence type="predicted"/>
<dbReference type="SUPFAM" id="SSF109905">
    <property type="entry name" value="Surp module (SWAP domain)"/>
    <property type="match status" value="2"/>
</dbReference>
<feature type="domain" description="SURP motif" evidence="8">
    <location>
        <begin position="354"/>
        <end position="396"/>
    </location>
</feature>
<dbReference type="PANTHER" id="PTHR13161:SF15">
    <property type="entry name" value="SPLICING FACTOR, SUPPRESSOR OF WHITE-APRICOT HOMOLOG"/>
    <property type="match status" value="1"/>
</dbReference>
<feature type="domain" description="SURP motif" evidence="8">
    <location>
        <begin position="144"/>
        <end position="186"/>
    </location>
</feature>
<evidence type="ECO:0000313" key="9">
    <source>
        <dbReference type="EMBL" id="KAJ4830660.1"/>
    </source>
</evidence>
<keyword evidence="1" id="KW-0507">mRNA processing</keyword>
<name>A0A9Q0FH94_9ROSI</name>
<evidence type="ECO:0000259" key="8">
    <source>
        <dbReference type="PROSITE" id="PS50128"/>
    </source>
</evidence>
<dbReference type="AlphaFoldDB" id="A0A9Q0FH94"/>
<feature type="compositionally biased region" description="Basic and acidic residues" evidence="7">
    <location>
        <begin position="877"/>
        <end position="907"/>
    </location>
</feature>
<feature type="compositionally biased region" description="Basic residues" evidence="7">
    <location>
        <begin position="682"/>
        <end position="692"/>
    </location>
</feature>
<dbReference type="Pfam" id="PF09750">
    <property type="entry name" value="DRY_EERY"/>
    <property type="match status" value="1"/>
</dbReference>
<gene>
    <name evidence="9" type="ORF">Tsubulata_017479</name>
</gene>
<evidence type="ECO:0000256" key="6">
    <source>
        <dbReference type="ARBA" id="ARBA00023187"/>
    </source>
</evidence>
<feature type="compositionally biased region" description="Basic and acidic residues" evidence="7">
    <location>
        <begin position="633"/>
        <end position="646"/>
    </location>
</feature>
<dbReference type="EMBL" id="JAKUCV010005571">
    <property type="protein sequence ID" value="KAJ4830660.1"/>
    <property type="molecule type" value="Genomic_DNA"/>
</dbReference>
<keyword evidence="5" id="KW-0804">Transcription</keyword>
<feature type="compositionally biased region" description="Basic and acidic residues" evidence="7">
    <location>
        <begin position="107"/>
        <end position="116"/>
    </location>
</feature>
<protein>
    <recommendedName>
        <fullName evidence="8">SURP motif domain-containing protein</fullName>
    </recommendedName>
</protein>
<feature type="compositionally biased region" description="Basic residues" evidence="7">
    <location>
        <begin position="854"/>
        <end position="865"/>
    </location>
</feature>
<accession>A0A9Q0FH94</accession>
<dbReference type="InterPro" id="IPR035967">
    <property type="entry name" value="SWAP/Surp_sf"/>
</dbReference>
<evidence type="ECO:0000256" key="7">
    <source>
        <dbReference type="SAM" id="MobiDB-lite"/>
    </source>
</evidence>
<dbReference type="PANTHER" id="PTHR13161">
    <property type="entry name" value="SPLICING FACTOR SUPPRESSOR OF WHITE APRICOT"/>
    <property type="match status" value="1"/>
</dbReference>
<dbReference type="Proteomes" id="UP001141552">
    <property type="component" value="Unassembled WGS sequence"/>
</dbReference>
<feature type="compositionally biased region" description="Basic and acidic residues" evidence="7">
    <location>
        <begin position="799"/>
        <end position="819"/>
    </location>
</feature>
<feature type="region of interest" description="Disordered" evidence="7">
    <location>
        <begin position="529"/>
        <end position="567"/>
    </location>
</feature>
<reference evidence="9" key="1">
    <citation type="submission" date="2022-02" db="EMBL/GenBank/DDBJ databases">
        <authorList>
            <person name="Henning P.M."/>
            <person name="McCubbin A.G."/>
            <person name="Shore J.S."/>
        </authorList>
    </citation>
    <scope>NUCLEOTIDE SEQUENCE</scope>
    <source>
        <strain evidence="9">F60SS</strain>
        <tissue evidence="9">Leaves</tissue>
    </source>
</reference>
<dbReference type="GO" id="GO:0003723">
    <property type="term" value="F:RNA binding"/>
    <property type="evidence" value="ECO:0007669"/>
    <property type="project" value="UniProtKB-KW"/>
</dbReference>
<evidence type="ECO:0000313" key="10">
    <source>
        <dbReference type="Proteomes" id="UP001141552"/>
    </source>
</evidence>
<dbReference type="Gene3D" id="1.10.10.790">
    <property type="entry name" value="Surp module"/>
    <property type="match status" value="2"/>
</dbReference>
<keyword evidence="4" id="KW-0805">Transcription regulation</keyword>
<dbReference type="Pfam" id="PF01805">
    <property type="entry name" value="Surp"/>
    <property type="match status" value="2"/>
</dbReference>
<comment type="caution">
    <text evidence="9">The sequence shown here is derived from an EMBL/GenBank/DDBJ whole genome shotgun (WGS) entry which is preliminary data.</text>
</comment>
<feature type="region of interest" description="Disordered" evidence="7">
    <location>
        <begin position="46"/>
        <end position="68"/>
    </location>
</feature>
<dbReference type="InterPro" id="IPR019147">
    <property type="entry name" value="SWAP_N_domain"/>
</dbReference>
<evidence type="ECO:0000256" key="2">
    <source>
        <dbReference type="ARBA" id="ARBA00022737"/>
    </source>
</evidence>
<dbReference type="InterPro" id="IPR040397">
    <property type="entry name" value="SWAP"/>
</dbReference>
<dbReference type="OrthoDB" id="5836667at2759"/>
<feature type="compositionally biased region" description="Basic and acidic residues" evidence="7">
    <location>
        <begin position="827"/>
        <end position="837"/>
    </location>
</feature>
<keyword evidence="2" id="KW-0677">Repeat</keyword>
<sequence>MDLEVVGRHALLFDDDALAEFVNSPVALVDWNSLPIDRYDVRHLLSAPPPRRRNHSPNPDDPLESDLDHERYLDLPSTSDSPDLEDVAERENAGAYRAVPFSYGNSSEDRDQKDADADSGFRPPFAVPEHLLQSLPPTEKVHQIIAKTAMFVNKHGGQSEIVLRVKQGANPTFGFLMPDHDLHPYYRFLVDHQEVLKTSLDGNSMEEENRVESAVNQMGGALSLLGSVYGSVEEEEGVAKDSSKLAGNVSEEAVNGDGIIISHGPEQAIASSNLAGKDETSSKHAVAPLKGKSHVIKKNNSISPFKPGTITAVKKGDSFGSVSSLTDNLQASSSLGLSKVEPSVLEPPSDLKRVVEKIVEFILRNGKEFESVLVQQDTKHGRFPFLIPSNQYHAYYLKVLQKAQESRSAGRFLVSEKHDPVGHGADNKIFSKESDTLPLSSDIPYDPDRKEKFRMVIGKSKKDGQDQPPKSTLPRVEVNVDAAAAAAILQAATKGIRNPSLNILSKTSGNGLSRGCSGEELNDSYQLKNPIQKQDQRKSGDSGSVAGGTNASASEADSSDTSLSREQKLKAERLKRAKMFAAMIQSRGNQLKSGPLRGSSVEPQASGVSESSAQFANCVNKEQGSSVPLDIGTFDKIENSENKESFDSYTGQRSKRKYRLRSKGEEEEEESDADGNKDYKVSRKKRSHRSSRHSRDTHEKRKRHSSKDKDSRHRHKCSSTSDDENQGTSGFDQHRQRSNSSSDDGYGRSRHKRKHKGSDDEEHRHHRHERRRDKSSEYERRHSCRRGKHNISSDDDDEQKISRRRENQKHDMSSGDEHRQSRRRKKYDNSSDEEHSHMSRHHHRHRSCSDVERRHGKASNKHRKISPKESDLEEGEILARSDHHSKVSEGASREALVDLSKSYHDSRPLSQPSETTEVSDDLRAKIRAMLMATL</sequence>
<dbReference type="SMART" id="SM01141">
    <property type="entry name" value="DRY_EERY"/>
    <property type="match status" value="1"/>
</dbReference>
<organism evidence="9 10">
    <name type="scientific">Turnera subulata</name>
    <dbReference type="NCBI Taxonomy" id="218843"/>
    <lineage>
        <taxon>Eukaryota</taxon>
        <taxon>Viridiplantae</taxon>
        <taxon>Streptophyta</taxon>
        <taxon>Embryophyta</taxon>
        <taxon>Tracheophyta</taxon>
        <taxon>Spermatophyta</taxon>
        <taxon>Magnoliopsida</taxon>
        <taxon>eudicotyledons</taxon>
        <taxon>Gunneridae</taxon>
        <taxon>Pentapetalae</taxon>
        <taxon>rosids</taxon>
        <taxon>fabids</taxon>
        <taxon>Malpighiales</taxon>
        <taxon>Passifloraceae</taxon>
        <taxon>Turnera</taxon>
    </lineage>
</organism>
<keyword evidence="3" id="KW-0694">RNA-binding</keyword>
<feature type="compositionally biased region" description="Basic and acidic residues" evidence="7">
    <location>
        <begin position="772"/>
        <end position="781"/>
    </location>
</feature>